<feature type="region of interest" description="Disordered" evidence="1">
    <location>
        <begin position="163"/>
        <end position="183"/>
    </location>
</feature>
<dbReference type="Proteomes" id="UP000321947">
    <property type="component" value="Unassembled WGS sequence"/>
</dbReference>
<evidence type="ECO:0000256" key="1">
    <source>
        <dbReference type="SAM" id="MobiDB-lite"/>
    </source>
</evidence>
<evidence type="ECO:0000313" key="2">
    <source>
        <dbReference type="EMBL" id="TYK05700.1"/>
    </source>
</evidence>
<dbReference type="AlphaFoldDB" id="A0A5D3C2Y0"/>
<dbReference type="EMBL" id="SSTD01013776">
    <property type="protein sequence ID" value="TYK05700.1"/>
    <property type="molecule type" value="Genomic_DNA"/>
</dbReference>
<name>A0A5D3C2Y0_CUCMM</name>
<protein>
    <submittedName>
        <fullName evidence="2">Gag-pol polyprotein</fullName>
    </submittedName>
</protein>
<sequence length="424" mass="47610">MVGEASSPIKPRKCFSNGTSTFSLAVRSSPNVGNIGRTRAGCKIMEIIREGSSALRPLVLNGKNYLYRKPNMIFFIKTLDGRAWRALVAGYEPPMITVDSVSVPKPEVDWTDAEEQASVGNARALNAIFNGVDLNVFKLINSCSTAKEAWRILKDGENTTRRYNEASNMRDGDYEKKKEEEGRSFRCREYEDTDDSKEDNGMNAFTIRVTEVDSDDESESFKENCDNDLTFKELKLKLKEVQNEHDQTIKSVKMLNLGAENLDVILNSGQISSSKYGLGFDFSVRNINPTTKIKFVPASVKDKTDTVTAMEVVSPSAETTRWVCHHCGQKGHIRPFCYMLQRDKLYQWKYHGFLGIAVVASSQSSHLSIDDLTYVLSRGTLPVWSVNETSAVSLSVKYVILYKIDFTNWFPSSRAPSVADQSQE</sequence>
<reference evidence="2 3" key="1">
    <citation type="submission" date="2019-08" db="EMBL/GenBank/DDBJ databases">
        <title>Draft genome sequences of two oriental melons (Cucumis melo L. var makuwa).</title>
        <authorList>
            <person name="Kwon S.-Y."/>
        </authorList>
    </citation>
    <scope>NUCLEOTIDE SEQUENCE [LARGE SCALE GENOMIC DNA]</scope>
    <source>
        <strain evidence="3">cv. Chang Bougi</strain>
        <tissue evidence="2">Leaf</tissue>
    </source>
</reference>
<organism evidence="2 3">
    <name type="scientific">Cucumis melo var. makuwa</name>
    <name type="common">Oriental melon</name>
    <dbReference type="NCBI Taxonomy" id="1194695"/>
    <lineage>
        <taxon>Eukaryota</taxon>
        <taxon>Viridiplantae</taxon>
        <taxon>Streptophyta</taxon>
        <taxon>Embryophyta</taxon>
        <taxon>Tracheophyta</taxon>
        <taxon>Spermatophyta</taxon>
        <taxon>Magnoliopsida</taxon>
        <taxon>eudicotyledons</taxon>
        <taxon>Gunneridae</taxon>
        <taxon>Pentapetalae</taxon>
        <taxon>rosids</taxon>
        <taxon>fabids</taxon>
        <taxon>Cucurbitales</taxon>
        <taxon>Cucurbitaceae</taxon>
        <taxon>Benincaseae</taxon>
        <taxon>Cucumis</taxon>
    </lineage>
</organism>
<accession>A0A5D3C2Y0</accession>
<gene>
    <name evidence="2" type="ORF">E5676_scaffold98G001810</name>
</gene>
<proteinExistence type="predicted"/>
<evidence type="ECO:0000313" key="3">
    <source>
        <dbReference type="Proteomes" id="UP000321947"/>
    </source>
</evidence>
<comment type="caution">
    <text evidence="2">The sequence shown here is derived from an EMBL/GenBank/DDBJ whole genome shotgun (WGS) entry which is preliminary data.</text>
</comment>